<accession>A0A545AMB4</accession>
<dbReference type="EMBL" id="VIRS01000018">
    <property type="protein sequence ID" value="TQS42479.1"/>
    <property type="molecule type" value="Genomic_DNA"/>
</dbReference>
<dbReference type="RefSeq" id="WP_142707168.1">
    <property type="nucleotide sequence ID" value="NZ_VIRS01000018.1"/>
</dbReference>
<keyword evidence="3" id="KW-1185">Reference proteome</keyword>
<feature type="compositionally biased region" description="Basic and acidic residues" evidence="1">
    <location>
        <begin position="57"/>
        <end position="66"/>
    </location>
</feature>
<protein>
    <submittedName>
        <fullName evidence="2">Uncharacterized protein</fullName>
    </submittedName>
</protein>
<feature type="region of interest" description="Disordered" evidence="1">
    <location>
        <begin position="46"/>
        <end position="66"/>
    </location>
</feature>
<evidence type="ECO:0000256" key="1">
    <source>
        <dbReference type="SAM" id="MobiDB-lite"/>
    </source>
</evidence>
<dbReference type="InParanoid" id="A0A545AMB4"/>
<name>A0A545AMB4_9ACTN</name>
<dbReference type="OrthoDB" id="10007649at2"/>
<reference evidence="2 3" key="1">
    <citation type="submission" date="2019-07" db="EMBL/GenBank/DDBJ databases">
        <title>Cryptosporangium phraense sp. nov., isolated from plant litter.</title>
        <authorList>
            <person name="Suriyachadkun C."/>
        </authorList>
    </citation>
    <scope>NUCLEOTIDE SEQUENCE [LARGE SCALE GENOMIC DNA]</scope>
    <source>
        <strain evidence="2 3">A-T 5661</strain>
    </source>
</reference>
<evidence type="ECO:0000313" key="2">
    <source>
        <dbReference type="EMBL" id="TQS42479.1"/>
    </source>
</evidence>
<dbReference type="AlphaFoldDB" id="A0A545AMB4"/>
<proteinExistence type="predicted"/>
<gene>
    <name evidence="2" type="ORF">FL583_24575</name>
</gene>
<comment type="caution">
    <text evidence="2">The sequence shown here is derived from an EMBL/GenBank/DDBJ whole genome shotgun (WGS) entry which is preliminary data.</text>
</comment>
<dbReference type="Proteomes" id="UP000317982">
    <property type="component" value="Unassembled WGS sequence"/>
</dbReference>
<organism evidence="2 3">
    <name type="scientific">Cryptosporangium phraense</name>
    <dbReference type="NCBI Taxonomy" id="2593070"/>
    <lineage>
        <taxon>Bacteria</taxon>
        <taxon>Bacillati</taxon>
        <taxon>Actinomycetota</taxon>
        <taxon>Actinomycetes</taxon>
        <taxon>Cryptosporangiales</taxon>
        <taxon>Cryptosporangiaceae</taxon>
        <taxon>Cryptosporangium</taxon>
    </lineage>
</organism>
<sequence length="66" mass="6987">MPVAPPNEETEGPRGRAIVPIRAIGIAGDETRVASATFGARELAWSPYPNRSFDSAEPPHGDNNDG</sequence>
<evidence type="ECO:0000313" key="3">
    <source>
        <dbReference type="Proteomes" id="UP000317982"/>
    </source>
</evidence>